<keyword evidence="2" id="KW-1185">Reference proteome</keyword>
<comment type="caution">
    <text evidence="1">The sequence shown here is derived from an EMBL/GenBank/DDBJ whole genome shotgun (WGS) entry which is preliminary data.</text>
</comment>
<reference evidence="1" key="1">
    <citation type="submission" date="2022-05" db="EMBL/GenBank/DDBJ databases">
        <authorList>
            <person name="Jo J.-H."/>
            <person name="Im W.-T."/>
        </authorList>
    </citation>
    <scope>NUCLEOTIDE SEQUENCE</scope>
    <source>
        <strain evidence="1">SE158</strain>
    </source>
</reference>
<accession>A0ABT0RMA7</accession>
<evidence type="ECO:0000313" key="1">
    <source>
        <dbReference type="EMBL" id="MCL6683779.1"/>
    </source>
</evidence>
<dbReference type="EMBL" id="JAMGBD010000001">
    <property type="protein sequence ID" value="MCL6683779.1"/>
    <property type="molecule type" value="Genomic_DNA"/>
</dbReference>
<dbReference type="RefSeq" id="WP_249847822.1">
    <property type="nucleotide sequence ID" value="NZ_JAMGBD010000001.1"/>
</dbReference>
<dbReference type="Proteomes" id="UP001165363">
    <property type="component" value="Unassembled WGS sequence"/>
</dbReference>
<protein>
    <recommendedName>
        <fullName evidence="3">Lipoprotein</fullName>
    </recommendedName>
</protein>
<proteinExistence type="predicted"/>
<sequence>MGPAYFVIAIMGCSDGAIDCQTVATPAAHYATEQACLAARNDTLMANSDLDFPTLLAECQPVAPKATASKPKPAPKDSASA</sequence>
<evidence type="ECO:0008006" key="3">
    <source>
        <dbReference type="Google" id="ProtNLM"/>
    </source>
</evidence>
<name>A0ABT0RMA7_9SPHN</name>
<organism evidence="1 2">
    <name type="scientific">Sphingomonas alba</name>
    <dbReference type="NCBI Taxonomy" id="2908208"/>
    <lineage>
        <taxon>Bacteria</taxon>
        <taxon>Pseudomonadati</taxon>
        <taxon>Pseudomonadota</taxon>
        <taxon>Alphaproteobacteria</taxon>
        <taxon>Sphingomonadales</taxon>
        <taxon>Sphingomonadaceae</taxon>
        <taxon>Sphingomonas</taxon>
    </lineage>
</organism>
<gene>
    <name evidence="1" type="ORF">LZ536_07680</name>
</gene>
<evidence type="ECO:0000313" key="2">
    <source>
        <dbReference type="Proteomes" id="UP001165363"/>
    </source>
</evidence>